<feature type="domain" description="Amino acid transporter transmembrane" evidence="6">
    <location>
        <begin position="175"/>
        <end position="413"/>
    </location>
</feature>
<comment type="subcellular location">
    <subcellularLocation>
        <location evidence="1">Membrane</location>
        <topology evidence="1">Multi-pass membrane protein</topology>
    </subcellularLocation>
</comment>
<feature type="transmembrane region" description="Helical" evidence="5">
    <location>
        <begin position="490"/>
        <end position="510"/>
    </location>
</feature>
<evidence type="ECO:0000256" key="5">
    <source>
        <dbReference type="SAM" id="Phobius"/>
    </source>
</evidence>
<protein>
    <recommendedName>
        <fullName evidence="6">Amino acid transporter transmembrane domain-containing protein</fullName>
    </recommendedName>
</protein>
<feature type="transmembrane region" description="Helical" evidence="5">
    <location>
        <begin position="561"/>
        <end position="583"/>
    </location>
</feature>
<keyword evidence="3 5" id="KW-1133">Transmembrane helix</keyword>
<dbReference type="InterPro" id="IPR013057">
    <property type="entry name" value="AA_transpt_TM"/>
</dbReference>
<name>A0ABY4YHL2_9MICO</name>
<evidence type="ECO:0000259" key="6">
    <source>
        <dbReference type="Pfam" id="PF01490"/>
    </source>
</evidence>
<reference evidence="7" key="1">
    <citation type="submission" date="2022-06" db="EMBL/GenBank/DDBJ databases">
        <title>Ornithinimicrobium JY.X270.</title>
        <authorList>
            <person name="Huang Y."/>
        </authorList>
    </citation>
    <scope>NUCLEOTIDE SEQUENCE</scope>
    <source>
        <strain evidence="7">JY.X270</strain>
    </source>
</reference>
<feature type="transmembrane region" description="Helical" evidence="5">
    <location>
        <begin position="175"/>
        <end position="198"/>
    </location>
</feature>
<feature type="transmembrane region" description="Helical" evidence="5">
    <location>
        <begin position="516"/>
        <end position="540"/>
    </location>
</feature>
<proteinExistence type="predicted"/>
<dbReference type="Gene3D" id="1.20.1740.10">
    <property type="entry name" value="Amino acid/polyamine transporter I"/>
    <property type="match status" value="1"/>
</dbReference>
<feature type="transmembrane region" description="Helical" evidence="5">
    <location>
        <begin position="439"/>
        <end position="460"/>
    </location>
</feature>
<feature type="transmembrane region" description="Helical" evidence="5">
    <location>
        <begin position="392"/>
        <end position="419"/>
    </location>
</feature>
<keyword evidence="8" id="KW-1185">Reference proteome</keyword>
<feature type="transmembrane region" description="Helical" evidence="5">
    <location>
        <begin position="204"/>
        <end position="225"/>
    </location>
</feature>
<feature type="transmembrane region" description="Helical" evidence="5">
    <location>
        <begin position="357"/>
        <end position="380"/>
    </location>
</feature>
<evidence type="ECO:0000256" key="4">
    <source>
        <dbReference type="ARBA" id="ARBA00023136"/>
    </source>
</evidence>
<evidence type="ECO:0000256" key="3">
    <source>
        <dbReference type="ARBA" id="ARBA00022989"/>
    </source>
</evidence>
<organism evidence="7 8">
    <name type="scientific">Ornithinimicrobium cryptoxanthini</name>
    <dbReference type="NCBI Taxonomy" id="2934161"/>
    <lineage>
        <taxon>Bacteria</taxon>
        <taxon>Bacillati</taxon>
        <taxon>Actinomycetota</taxon>
        <taxon>Actinomycetes</taxon>
        <taxon>Micrococcales</taxon>
        <taxon>Ornithinimicrobiaceae</taxon>
        <taxon>Ornithinimicrobium</taxon>
    </lineage>
</organism>
<accession>A0ABY4YHL2</accession>
<dbReference type="Pfam" id="PF01490">
    <property type="entry name" value="Aa_trans"/>
    <property type="match status" value="1"/>
</dbReference>
<dbReference type="EMBL" id="CP099490">
    <property type="protein sequence ID" value="USQ76273.1"/>
    <property type="molecule type" value="Genomic_DNA"/>
</dbReference>
<evidence type="ECO:0000313" key="8">
    <source>
        <dbReference type="Proteomes" id="UP001056535"/>
    </source>
</evidence>
<keyword evidence="2 5" id="KW-0812">Transmembrane</keyword>
<feature type="transmembrane region" description="Helical" evidence="5">
    <location>
        <begin position="286"/>
        <end position="304"/>
    </location>
</feature>
<feature type="transmembrane region" description="Helical" evidence="5">
    <location>
        <begin position="316"/>
        <end position="337"/>
    </location>
</feature>
<evidence type="ECO:0000256" key="2">
    <source>
        <dbReference type="ARBA" id="ARBA00022692"/>
    </source>
</evidence>
<feature type="transmembrane region" description="Helical" evidence="5">
    <location>
        <begin position="589"/>
        <end position="610"/>
    </location>
</feature>
<dbReference type="RefSeq" id="WP_252620968.1">
    <property type="nucleotide sequence ID" value="NZ_CP099490.1"/>
</dbReference>
<dbReference type="Proteomes" id="UP001056535">
    <property type="component" value="Chromosome"/>
</dbReference>
<evidence type="ECO:0000313" key="7">
    <source>
        <dbReference type="EMBL" id="USQ76273.1"/>
    </source>
</evidence>
<feature type="transmembrane region" description="Helical" evidence="5">
    <location>
        <begin position="256"/>
        <end position="274"/>
    </location>
</feature>
<evidence type="ECO:0000256" key="1">
    <source>
        <dbReference type="ARBA" id="ARBA00004141"/>
    </source>
</evidence>
<sequence>MTDTEDAQPSLTAAEVLRGLTGQRVSTALHAIESRAGLLALTRRHVALPAICENMAATAERDYVTALTTGAELPTTPRAQHLERSAPAWAHLVPTSPSTRADLAHAFAARHPARRQDVPLIRAALGVAEPEVSEALTRRHGIRPDDLWADRLPLRERVRWWSTRMTDALDRLSPFWAAFALTLTQTVGAGVLALPIALAGVGPFLGLLLIVVIGLANVLSVAAIAESVTRTGTVRWAGAFLGGVVRQHLGRHAAHLTQGAIAVFGAVVMIVYYLGLAGTLEEVFGVPESVWIALLFLVTVGFVWRGRFSATIASALLVGAVNLLIIGLLTVLALASFDASRWARADTSPTGGGFDPTVLGLVFGVLLASYFGHTTVAAGARTMLERDPGGRSIIRGAAAAMLVVILVYAGWTLVVLGAVDADRLEAESGTALVPLAETAGPLVLVLGTVFVIGAMGMAAVHSSIGLHSLTVELLEGLGRRGGPEPLWRRLLAVAPLAAVFVLVEVLVLTGRASFTTVLSLLGALTIPLLTGVIPVLLIAATQRRGDYVPASTLGWVASPPVLVAVYLLFVAAVAAHGLVIWTGAFERGLAFLVVALVVVVTVAVFRSGAFRPLTTLEVRRDHDLGLDALQVTSHGRPVSTDLRTAGPAGGDSALAGAARLPERTAVAELPALEVDTEQLSVWAHEVDAWGSSTPLQVAVSVDGQPVPLAADGTGSVDLPADGDPTITIDLGGTR</sequence>
<keyword evidence="4 5" id="KW-0472">Membrane</keyword>
<dbReference type="PANTHER" id="PTHR22950">
    <property type="entry name" value="AMINO ACID TRANSPORTER"/>
    <property type="match status" value="1"/>
</dbReference>
<gene>
    <name evidence="7" type="ORF">NF557_17070</name>
</gene>